<dbReference type="Pfam" id="PF04099">
    <property type="entry name" value="Sybindin"/>
    <property type="match status" value="1"/>
</dbReference>
<dbReference type="EMBL" id="QZAV01000569">
    <property type="protein sequence ID" value="THX23626.1"/>
    <property type="molecule type" value="Genomic_DNA"/>
</dbReference>
<comment type="caution">
    <text evidence="7">The sequence shown here is derived from an EMBL/GenBank/DDBJ whole genome shotgun (WGS) entry which is preliminary data.</text>
</comment>
<proteinExistence type="inferred from homology"/>
<evidence type="ECO:0000256" key="5">
    <source>
        <dbReference type="ARBA" id="ARBA00038167"/>
    </source>
</evidence>
<gene>
    <name evidence="7" type="ORF">D6D10_10283</name>
</gene>
<dbReference type="PANTHER" id="PTHR23249">
    <property type="entry name" value="TRAFFICKING PROTEIN PARTICLE COMPLEX SUBUNIT"/>
    <property type="match status" value="1"/>
</dbReference>
<evidence type="ECO:0000256" key="6">
    <source>
        <dbReference type="RuleBase" id="RU366065"/>
    </source>
</evidence>
<name>A0A4S9DSE3_AURPU</name>
<dbReference type="GO" id="GO:0030008">
    <property type="term" value="C:TRAPP complex"/>
    <property type="evidence" value="ECO:0007669"/>
    <property type="project" value="UniProtKB-UniRule"/>
</dbReference>
<accession>A0A4S9DSE3</accession>
<dbReference type="InterPro" id="IPR007233">
    <property type="entry name" value="TRAPPC"/>
</dbReference>
<evidence type="ECO:0000313" key="7">
    <source>
        <dbReference type="EMBL" id="THX23626.1"/>
    </source>
</evidence>
<dbReference type="GO" id="GO:0006888">
    <property type="term" value="P:endoplasmic reticulum to Golgi vesicle-mediated transport"/>
    <property type="evidence" value="ECO:0007669"/>
    <property type="project" value="UniProtKB-UniRule"/>
</dbReference>
<sequence>ECIYSKRWAQRPVSQSARSVQRQSGASAISNGDLPGVNPKALSNEDDAKLIFGAIFSLRRMVRQLGGEDDSFLSYRTGEYKLHYFETATNLKFVMLTDTRIASMRTVLYQIWANLYVEYVVKSPISPVEHAGGVGVANELFEGALESFIVSFGILSVVTICLADGECTEHCLPSFLSTR</sequence>
<reference evidence="7 8" key="1">
    <citation type="submission" date="2018-10" db="EMBL/GenBank/DDBJ databases">
        <title>Fifty Aureobasidium pullulans genomes reveal a recombining polyextremotolerant generalist.</title>
        <authorList>
            <person name="Gostincar C."/>
            <person name="Turk M."/>
            <person name="Zajc J."/>
            <person name="Gunde-Cimerman N."/>
        </authorList>
    </citation>
    <scope>NUCLEOTIDE SEQUENCE [LARGE SCALE GENOMIC DNA]</scope>
    <source>
        <strain evidence="7 8">EXF-9785</strain>
    </source>
</reference>
<dbReference type="GO" id="GO:0005783">
    <property type="term" value="C:endoplasmic reticulum"/>
    <property type="evidence" value="ECO:0007669"/>
    <property type="project" value="UniProtKB-SubCell"/>
</dbReference>
<keyword evidence="4 6" id="KW-0333">Golgi apparatus</keyword>
<dbReference type="CDD" id="cd14855">
    <property type="entry name" value="TRAPPC1_MUM2"/>
    <property type="match status" value="1"/>
</dbReference>
<dbReference type="SUPFAM" id="SSF64356">
    <property type="entry name" value="SNARE-like"/>
    <property type="match status" value="1"/>
</dbReference>
<evidence type="ECO:0000256" key="2">
    <source>
        <dbReference type="ARBA" id="ARBA00022824"/>
    </source>
</evidence>
<evidence type="ECO:0000256" key="4">
    <source>
        <dbReference type="ARBA" id="ARBA00023034"/>
    </source>
</evidence>
<dbReference type="SMART" id="SM01399">
    <property type="entry name" value="Sybindin"/>
    <property type="match status" value="1"/>
</dbReference>
<keyword evidence="2 6" id="KW-0256">Endoplasmic reticulum</keyword>
<dbReference type="PANTHER" id="PTHR23249:SF16">
    <property type="entry name" value="TRAFFICKING PROTEIN PARTICLE COMPLEX SUBUNIT 1"/>
    <property type="match status" value="1"/>
</dbReference>
<comment type="similarity">
    <text evidence="5">Belongs to the TRAPP small subunits family. BET5 subfamily.</text>
</comment>
<evidence type="ECO:0000256" key="1">
    <source>
        <dbReference type="ARBA" id="ARBA00022448"/>
    </source>
</evidence>
<dbReference type="Gene3D" id="3.30.450.70">
    <property type="match status" value="1"/>
</dbReference>
<dbReference type="InterPro" id="IPR011012">
    <property type="entry name" value="Longin-like_dom_sf"/>
</dbReference>
<dbReference type="GO" id="GO:0005794">
    <property type="term" value="C:Golgi apparatus"/>
    <property type="evidence" value="ECO:0007669"/>
    <property type="project" value="UniProtKB-SubCell"/>
</dbReference>
<evidence type="ECO:0000256" key="3">
    <source>
        <dbReference type="ARBA" id="ARBA00022892"/>
    </source>
</evidence>
<keyword evidence="3 6" id="KW-0931">ER-Golgi transport</keyword>
<protein>
    <recommendedName>
        <fullName evidence="6">Trafficking protein particle complex subunit</fullName>
    </recommendedName>
</protein>
<dbReference type="AlphaFoldDB" id="A0A4S9DSE3"/>
<organism evidence="7 8">
    <name type="scientific">Aureobasidium pullulans</name>
    <name type="common">Black yeast</name>
    <name type="synonym">Pullularia pullulans</name>
    <dbReference type="NCBI Taxonomy" id="5580"/>
    <lineage>
        <taxon>Eukaryota</taxon>
        <taxon>Fungi</taxon>
        <taxon>Dikarya</taxon>
        <taxon>Ascomycota</taxon>
        <taxon>Pezizomycotina</taxon>
        <taxon>Dothideomycetes</taxon>
        <taxon>Dothideomycetidae</taxon>
        <taxon>Dothideales</taxon>
        <taxon>Saccotheciaceae</taxon>
        <taxon>Aureobasidium</taxon>
    </lineage>
</organism>
<keyword evidence="1 6" id="KW-0813">Transport</keyword>
<feature type="non-terminal residue" evidence="7">
    <location>
        <position position="1"/>
    </location>
</feature>
<comment type="subunit">
    <text evidence="6">Part of the multisubunit transport protein particle (TRAPP) complex.</text>
</comment>
<dbReference type="Proteomes" id="UP000308953">
    <property type="component" value="Unassembled WGS sequence"/>
</dbReference>
<evidence type="ECO:0000313" key="8">
    <source>
        <dbReference type="Proteomes" id="UP000308953"/>
    </source>
</evidence>
<comment type="subcellular location">
    <subcellularLocation>
        <location evidence="6">Endoplasmic reticulum</location>
    </subcellularLocation>
    <subcellularLocation>
        <location evidence="6">Golgi apparatus</location>
        <location evidence="6">cis-Golgi network</location>
    </subcellularLocation>
</comment>